<comment type="caution">
    <text evidence="2">The sequence shown here is derived from an EMBL/GenBank/DDBJ whole genome shotgun (WGS) entry which is preliminary data.</text>
</comment>
<feature type="region of interest" description="Disordered" evidence="1">
    <location>
        <begin position="315"/>
        <end position="420"/>
    </location>
</feature>
<evidence type="ECO:0000313" key="2">
    <source>
        <dbReference type="EMBL" id="RGP77657.1"/>
    </source>
</evidence>
<feature type="region of interest" description="Disordered" evidence="1">
    <location>
        <begin position="213"/>
        <end position="238"/>
    </location>
</feature>
<feature type="compositionally biased region" description="Basic and acidic residues" evidence="1">
    <location>
        <begin position="102"/>
        <end position="115"/>
    </location>
</feature>
<organism evidence="2 3">
    <name type="scientific">Fusarium longipes</name>
    <dbReference type="NCBI Taxonomy" id="694270"/>
    <lineage>
        <taxon>Eukaryota</taxon>
        <taxon>Fungi</taxon>
        <taxon>Dikarya</taxon>
        <taxon>Ascomycota</taxon>
        <taxon>Pezizomycotina</taxon>
        <taxon>Sordariomycetes</taxon>
        <taxon>Hypocreomycetidae</taxon>
        <taxon>Hypocreales</taxon>
        <taxon>Nectriaceae</taxon>
        <taxon>Fusarium</taxon>
    </lineage>
</organism>
<feature type="compositionally biased region" description="Basic and acidic residues" evidence="1">
    <location>
        <begin position="385"/>
        <end position="397"/>
    </location>
</feature>
<feature type="compositionally biased region" description="Basic residues" evidence="1">
    <location>
        <begin position="226"/>
        <end position="236"/>
    </location>
</feature>
<keyword evidence="3" id="KW-1185">Reference proteome</keyword>
<dbReference type="EMBL" id="PXOG01000089">
    <property type="protein sequence ID" value="RGP77657.1"/>
    <property type="molecule type" value="Genomic_DNA"/>
</dbReference>
<sequence length="420" mass="47251">MADAHGSTTPPPPSRIRTPPTPRLGYQDHWEPFSPRKSARISSQRTRTPSPGASDRQPQSPQTSKKSNKHLSATIASPMTQKKRAPANDFVRRATENMQAETSRDGASRRTHERSGSSIIGAAGMLPTPSKTPQKPPTEKKTAHIKSVARNLFSSNTDEATLTPRKRSAKKYSGISMESFAVEEVEEPIEIFTDTRDRVPVRDEREENPFLVSENPFFSEVPRAGPSKRHDKRKVKVPGEGVKTVDELADRKDGMVYTFRGKRFFRKWTEHETEDLDELRTAEEDPEAHLNRPLTRASIKPCLLFQNVKTDKQIEEEEAVTDVEENDEDELVSPATPSVPKKERASTPEAPKFAPASPPSTRRVTRSTNKLGDESTPVKRPSKRSPFDSWRRTKESVPKSPSRKRSGESIDTRETKRSRV</sequence>
<feature type="compositionally biased region" description="Pro residues" evidence="1">
    <location>
        <begin position="9"/>
        <end position="22"/>
    </location>
</feature>
<evidence type="ECO:0000313" key="3">
    <source>
        <dbReference type="Proteomes" id="UP000266234"/>
    </source>
</evidence>
<evidence type="ECO:0000256" key="1">
    <source>
        <dbReference type="SAM" id="MobiDB-lite"/>
    </source>
</evidence>
<dbReference type="Proteomes" id="UP000266234">
    <property type="component" value="Unassembled WGS sequence"/>
</dbReference>
<accession>A0A395SZH3</accession>
<proteinExistence type="predicted"/>
<feature type="compositionally biased region" description="Basic and acidic residues" evidence="1">
    <location>
        <begin position="278"/>
        <end position="290"/>
    </location>
</feature>
<name>A0A395SZH3_9HYPO</name>
<feature type="region of interest" description="Disordered" evidence="1">
    <location>
        <begin position="272"/>
        <end position="296"/>
    </location>
</feature>
<dbReference type="OrthoDB" id="5398515at2759"/>
<feature type="compositionally biased region" description="Acidic residues" evidence="1">
    <location>
        <begin position="315"/>
        <end position="331"/>
    </location>
</feature>
<gene>
    <name evidence="2" type="ORF">FLONG3_4230</name>
</gene>
<feature type="compositionally biased region" description="Polar residues" evidence="1">
    <location>
        <begin position="40"/>
        <end position="80"/>
    </location>
</feature>
<protein>
    <submittedName>
        <fullName evidence="2">Uncharacterized protein</fullName>
    </submittedName>
</protein>
<feature type="compositionally biased region" description="Basic and acidic residues" evidence="1">
    <location>
        <begin position="405"/>
        <end position="420"/>
    </location>
</feature>
<reference evidence="2 3" key="1">
    <citation type="journal article" date="2018" name="PLoS Pathog.">
        <title>Evolution of structural diversity of trichothecenes, a family of toxins produced by plant pathogenic and entomopathogenic fungi.</title>
        <authorList>
            <person name="Proctor R.H."/>
            <person name="McCormick S.P."/>
            <person name="Kim H.S."/>
            <person name="Cardoza R.E."/>
            <person name="Stanley A.M."/>
            <person name="Lindo L."/>
            <person name="Kelly A."/>
            <person name="Brown D.W."/>
            <person name="Lee T."/>
            <person name="Vaughan M.M."/>
            <person name="Alexander N.J."/>
            <person name="Busman M."/>
            <person name="Gutierrez S."/>
        </authorList>
    </citation>
    <scope>NUCLEOTIDE SEQUENCE [LARGE SCALE GENOMIC DNA]</scope>
    <source>
        <strain evidence="2 3">NRRL 20695</strain>
    </source>
</reference>
<feature type="region of interest" description="Disordered" evidence="1">
    <location>
        <begin position="1"/>
        <end position="172"/>
    </location>
</feature>
<feature type="compositionally biased region" description="Polar residues" evidence="1">
    <location>
        <begin position="359"/>
        <end position="370"/>
    </location>
</feature>
<dbReference type="AlphaFoldDB" id="A0A395SZH3"/>